<reference evidence="1" key="1">
    <citation type="submission" date="2021-06" db="EMBL/GenBank/DDBJ databases">
        <authorList>
            <person name="Hodson N. C."/>
            <person name="Mongue J. A."/>
            <person name="Jaron S. K."/>
        </authorList>
    </citation>
    <scope>NUCLEOTIDE SEQUENCE</scope>
</reference>
<evidence type="ECO:0000313" key="2">
    <source>
        <dbReference type="Proteomes" id="UP000708208"/>
    </source>
</evidence>
<dbReference type="Proteomes" id="UP000708208">
    <property type="component" value="Unassembled WGS sequence"/>
</dbReference>
<gene>
    <name evidence="1" type="ORF">AFUS01_LOCUS14459</name>
</gene>
<protein>
    <submittedName>
        <fullName evidence="1">Uncharacterized protein</fullName>
    </submittedName>
</protein>
<accession>A0A8J2JS61</accession>
<proteinExistence type="predicted"/>
<dbReference type="AlphaFoldDB" id="A0A8J2JS61"/>
<name>A0A8J2JS61_9HEXA</name>
<dbReference type="EMBL" id="CAJVCH010122950">
    <property type="protein sequence ID" value="CAG7725504.1"/>
    <property type="molecule type" value="Genomic_DNA"/>
</dbReference>
<evidence type="ECO:0000313" key="1">
    <source>
        <dbReference type="EMBL" id="CAG7725504.1"/>
    </source>
</evidence>
<feature type="non-terminal residue" evidence="1">
    <location>
        <position position="1"/>
    </location>
</feature>
<comment type="caution">
    <text evidence="1">The sequence shown here is derived from an EMBL/GenBank/DDBJ whole genome shotgun (WGS) entry which is preliminary data.</text>
</comment>
<sequence>GKEGEPNVESGIILLLTLFTLL</sequence>
<organism evidence="1 2">
    <name type="scientific">Allacma fusca</name>
    <dbReference type="NCBI Taxonomy" id="39272"/>
    <lineage>
        <taxon>Eukaryota</taxon>
        <taxon>Metazoa</taxon>
        <taxon>Ecdysozoa</taxon>
        <taxon>Arthropoda</taxon>
        <taxon>Hexapoda</taxon>
        <taxon>Collembola</taxon>
        <taxon>Symphypleona</taxon>
        <taxon>Sminthuridae</taxon>
        <taxon>Allacma</taxon>
    </lineage>
</organism>
<keyword evidence="2" id="KW-1185">Reference proteome</keyword>